<keyword evidence="3" id="KW-1185">Reference proteome</keyword>
<dbReference type="AlphaFoldDB" id="A0AA39ZT87"/>
<feature type="compositionally biased region" description="Basic and acidic residues" evidence="1">
    <location>
        <begin position="64"/>
        <end position="80"/>
    </location>
</feature>
<dbReference type="RefSeq" id="XP_060289948.1">
    <property type="nucleotide sequence ID" value="XM_060440546.1"/>
</dbReference>
<dbReference type="GeneID" id="85323816"/>
<organism evidence="2 3">
    <name type="scientific">Lasiosphaeria miniovina</name>
    <dbReference type="NCBI Taxonomy" id="1954250"/>
    <lineage>
        <taxon>Eukaryota</taxon>
        <taxon>Fungi</taxon>
        <taxon>Dikarya</taxon>
        <taxon>Ascomycota</taxon>
        <taxon>Pezizomycotina</taxon>
        <taxon>Sordariomycetes</taxon>
        <taxon>Sordariomycetidae</taxon>
        <taxon>Sordariales</taxon>
        <taxon>Lasiosphaeriaceae</taxon>
        <taxon>Lasiosphaeria</taxon>
    </lineage>
</organism>
<dbReference type="EMBL" id="JAUIRO010000008">
    <property type="protein sequence ID" value="KAK0703089.1"/>
    <property type="molecule type" value="Genomic_DNA"/>
</dbReference>
<proteinExistence type="predicted"/>
<evidence type="ECO:0000313" key="3">
    <source>
        <dbReference type="Proteomes" id="UP001172101"/>
    </source>
</evidence>
<reference evidence="2" key="1">
    <citation type="submission" date="2023-06" db="EMBL/GenBank/DDBJ databases">
        <title>Genome-scale phylogeny and comparative genomics of the fungal order Sordariales.</title>
        <authorList>
            <consortium name="Lawrence Berkeley National Laboratory"/>
            <person name="Hensen N."/>
            <person name="Bonometti L."/>
            <person name="Westerberg I."/>
            <person name="Brannstrom I.O."/>
            <person name="Guillou S."/>
            <person name="Cros-Aarteil S."/>
            <person name="Calhoun S."/>
            <person name="Haridas S."/>
            <person name="Kuo A."/>
            <person name="Mondo S."/>
            <person name="Pangilinan J."/>
            <person name="Riley R."/>
            <person name="LaButti K."/>
            <person name="Andreopoulos B."/>
            <person name="Lipzen A."/>
            <person name="Chen C."/>
            <person name="Yanf M."/>
            <person name="Daum C."/>
            <person name="Ng V."/>
            <person name="Clum A."/>
            <person name="Steindorff A."/>
            <person name="Ohm R."/>
            <person name="Martin F."/>
            <person name="Silar P."/>
            <person name="Natvig D."/>
            <person name="Lalanne C."/>
            <person name="Gautier V."/>
            <person name="Ament-velasquez S.L."/>
            <person name="Kruys A."/>
            <person name="Hutchinson M.I."/>
            <person name="Powell A.J."/>
            <person name="Barry K."/>
            <person name="Miller A.N."/>
            <person name="Grigoriev I.V."/>
            <person name="Debuchy R."/>
            <person name="Gladieux P."/>
            <person name="Thoren M.H."/>
            <person name="Johannesson H."/>
        </authorList>
    </citation>
    <scope>NUCLEOTIDE SEQUENCE</scope>
    <source>
        <strain evidence="2">SMH2392-1A</strain>
    </source>
</reference>
<dbReference type="Proteomes" id="UP001172101">
    <property type="component" value="Unassembled WGS sequence"/>
</dbReference>
<gene>
    <name evidence="2" type="ORF">B0T26DRAFT_680834</name>
</gene>
<name>A0AA39ZT87_9PEZI</name>
<accession>A0AA39ZT87</accession>
<evidence type="ECO:0000313" key="2">
    <source>
        <dbReference type="EMBL" id="KAK0703089.1"/>
    </source>
</evidence>
<protein>
    <submittedName>
        <fullName evidence="2">Uncharacterized protein</fullName>
    </submittedName>
</protein>
<feature type="region of interest" description="Disordered" evidence="1">
    <location>
        <begin position="1"/>
        <end position="100"/>
    </location>
</feature>
<comment type="caution">
    <text evidence="2">The sequence shown here is derived from an EMBL/GenBank/DDBJ whole genome shotgun (WGS) entry which is preliminary data.</text>
</comment>
<sequence length="172" mass="18735">MRIYYSWRADVRNGSGSEGVQELEGHESTNRPGGKSRNGLKDEPTECPRMGVTEGRNSGLNGPIRKERREAGGHDLREWDGAQSRGGGGNVRRQPGPSGELLDLPALAHDIGAKMLVRNLTAGGSLPPDTSPSSSSSHSLEITILYALAEMKLLYDLDASRRGQRQRWRSEA</sequence>
<evidence type="ECO:0000256" key="1">
    <source>
        <dbReference type="SAM" id="MobiDB-lite"/>
    </source>
</evidence>